<dbReference type="AlphaFoldDB" id="A0AAD7GD50"/>
<organism evidence="3 4">
    <name type="scientific">Mycena rosella</name>
    <name type="common">Pink bonnet</name>
    <name type="synonym">Agaricus rosellus</name>
    <dbReference type="NCBI Taxonomy" id="1033263"/>
    <lineage>
        <taxon>Eukaryota</taxon>
        <taxon>Fungi</taxon>
        <taxon>Dikarya</taxon>
        <taxon>Basidiomycota</taxon>
        <taxon>Agaricomycotina</taxon>
        <taxon>Agaricomycetes</taxon>
        <taxon>Agaricomycetidae</taxon>
        <taxon>Agaricales</taxon>
        <taxon>Marasmiineae</taxon>
        <taxon>Mycenaceae</taxon>
        <taxon>Mycena</taxon>
    </lineage>
</organism>
<name>A0AAD7GD50_MYCRO</name>
<evidence type="ECO:0000256" key="2">
    <source>
        <dbReference type="SAM" id="SignalP"/>
    </source>
</evidence>
<keyword evidence="4" id="KW-1185">Reference proteome</keyword>
<feature type="compositionally biased region" description="Basic and acidic residues" evidence="1">
    <location>
        <begin position="88"/>
        <end position="101"/>
    </location>
</feature>
<accession>A0AAD7GD50</accession>
<gene>
    <name evidence="3" type="ORF">B0H17DRAFT_1137677</name>
</gene>
<evidence type="ECO:0000256" key="1">
    <source>
        <dbReference type="SAM" id="MobiDB-lite"/>
    </source>
</evidence>
<evidence type="ECO:0000313" key="3">
    <source>
        <dbReference type="EMBL" id="KAJ7683550.1"/>
    </source>
</evidence>
<feature type="compositionally biased region" description="Low complexity" evidence="1">
    <location>
        <begin position="159"/>
        <end position="173"/>
    </location>
</feature>
<dbReference type="EMBL" id="JARKIE010000107">
    <property type="protein sequence ID" value="KAJ7683550.1"/>
    <property type="molecule type" value="Genomic_DNA"/>
</dbReference>
<feature type="chain" id="PRO_5042020700" evidence="2">
    <location>
        <begin position="23"/>
        <end position="180"/>
    </location>
</feature>
<dbReference type="Proteomes" id="UP001221757">
    <property type="component" value="Unassembled WGS sequence"/>
</dbReference>
<proteinExistence type="predicted"/>
<feature type="signal peptide" evidence="2">
    <location>
        <begin position="1"/>
        <end position="22"/>
    </location>
</feature>
<evidence type="ECO:0000313" key="4">
    <source>
        <dbReference type="Proteomes" id="UP001221757"/>
    </source>
</evidence>
<comment type="caution">
    <text evidence="3">The sequence shown here is derived from an EMBL/GenBank/DDBJ whole genome shotgun (WGS) entry which is preliminary data.</text>
</comment>
<feature type="region of interest" description="Disordered" evidence="1">
    <location>
        <begin position="76"/>
        <end position="180"/>
    </location>
</feature>
<protein>
    <submittedName>
        <fullName evidence="3">Uncharacterized protein</fullName>
    </submittedName>
</protein>
<reference evidence="3" key="1">
    <citation type="submission" date="2023-03" db="EMBL/GenBank/DDBJ databases">
        <title>Massive genome expansion in bonnet fungi (Mycena s.s.) driven by repeated elements and novel gene families across ecological guilds.</title>
        <authorList>
            <consortium name="Lawrence Berkeley National Laboratory"/>
            <person name="Harder C.B."/>
            <person name="Miyauchi S."/>
            <person name="Viragh M."/>
            <person name="Kuo A."/>
            <person name="Thoen E."/>
            <person name="Andreopoulos B."/>
            <person name="Lu D."/>
            <person name="Skrede I."/>
            <person name="Drula E."/>
            <person name="Henrissat B."/>
            <person name="Morin E."/>
            <person name="Kohler A."/>
            <person name="Barry K."/>
            <person name="LaButti K."/>
            <person name="Morin E."/>
            <person name="Salamov A."/>
            <person name="Lipzen A."/>
            <person name="Mereny Z."/>
            <person name="Hegedus B."/>
            <person name="Baldrian P."/>
            <person name="Stursova M."/>
            <person name="Weitz H."/>
            <person name="Taylor A."/>
            <person name="Grigoriev I.V."/>
            <person name="Nagy L.G."/>
            <person name="Martin F."/>
            <person name="Kauserud H."/>
        </authorList>
    </citation>
    <scope>NUCLEOTIDE SEQUENCE</scope>
    <source>
        <strain evidence="3">CBHHK067</strain>
    </source>
</reference>
<feature type="compositionally biased region" description="Low complexity" evidence="1">
    <location>
        <begin position="126"/>
        <end position="140"/>
    </location>
</feature>
<sequence>MVKYLGWVLGLLVLLILHMAPSLPTPPSSLAHRHMTSVRDARHGAMSPSYAIPHRPPTHPHTPFRDIANEVLHIQNAPSTRPVSPSLDRTRSSFRDADREQQLALQESPSRRRCRIPGASGDENWSSSPAAGTRSSSPTPGASTSRVARPLIPHLGLQTPPATETTTAPVPSAQSLAQRA</sequence>
<keyword evidence="2" id="KW-0732">Signal</keyword>